<evidence type="ECO:0000313" key="3">
    <source>
        <dbReference type="Proteomes" id="UP000325606"/>
    </source>
</evidence>
<dbReference type="NCBIfam" id="NF008021">
    <property type="entry name" value="PRK10751.1"/>
    <property type="match status" value="1"/>
</dbReference>
<dbReference type="InterPro" id="IPR027417">
    <property type="entry name" value="P-loop_NTPase"/>
</dbReference>
<dbReference type="EMBL" id="CP044222">
    <property type="protein sequence ID" value="QEW06101.1"/>
    <property type="molecule type" value="Genomic_DNA"/>
</dbReference>
<keyword evidence="3" id="KW-1185">Reference proteome</keyword>
<protein>
    <submittedName>
        <fullName evidence="2">Molybdopterin-guanine dinucleotide biosynthesis protein B</fullName>
    </submittedName>
</protein>
<dbReference type="GO" id="GO:0006777">
    <property type="term" value="P:Mo-molybdopterin cofactor biosynthetic process"/>
    <property type="evidence" value="ECO:0007669"/>
    <property type="project" value="InterPro"/>
</dbReference>
<dbReference type="PANTHER" id="PTHR40072:SF1">
    <property type="entry name" value="MOLYBDOPTERIN-GUANINE DINUCLEOTIDE BIOSYNTHESIS ADAPTER PROTEIN"/>
    <property type="match status" value="1"/>
</dbReference>
<proteinExistence type="predicted"/>
<dbReference type="InterPro" id="IPR004435">
    <property type="entry name" value="MobB_dom"/>
</dbReference>
<name>A0A5J6LCY1_9GAMM</name>
<dbReference type="RefSeq" id="WP_151054132.1">
    <property type="nucleotide sequence ID" value="NZ_CP044222.1"/>
</dbReference>
<gene>
    <name evidence="2" type="primary">mobB</name>
    <name evidence="2" type="ORF">F5I99_06085</name>
</gene>
<feature type="domain" description="Molybdopterin-guanine dinucleotide biosynthesis protein B (MobB)" evidence="1">
    <location>
        <begin position="8"/>
        <end position="142"/>
    </location>
</feature>
<organism evidence="2 3">
    <name type="scientific">Nitrincola iocasae</name>
    <dbReference type="NCBI Taxonomy" id="2614693"/>
    <lineage>
        <taxon>Bacteria</taxon>
        <taxon>Pseudomonadati</taxon>
        <taxon>Pseudomonadota</taxon>
        <taxon>Gammaproteobacteria</taxon>
        <taxon>Oceanospirillales</taxon>
        <taxon>Oceanospirillaceae</taxon>
        <taxon>Nitrincola</taxon>
    </lineage>
</organism>
<accession>A0A5J6LCY1</accession>
<dbReference type="PANTHER" id="PTHR40072">
    <property type="entry name" value="MOLYBDOPTERIN-GUANINE DINUCLEOTIDE BIOSYNTHESIS ADAPTER PROTEIN-RELATED"/>
    <property type="match status" value="1"/>
</dbReference>
<reference evidence="2 3" key="1">
    <citation type="submission" date="2019-09" db="EMBL/GenBank/DDBJ databases">
        <title>Nitrincola iocasae sp. nov., a bacterium isolated from the sediment collected at a cold seep field in South China Sea.</title>
        <authorList>
            <person name="Zhang H."/>
            <person name="Wang H."/>
            <person name="Li C."/>
        </authorList>
    </citation>
    <scope>NUCLEOTIDE SEQUENCE [LARGE SCALE GENOMIC DNA]</scope>
    <source>
        <strain evidence="2 3">KXZD1103</strain>
    </source>
</reference>
<evidence type="ECO:0000313" key="2">
    <source>
        <dbReference type="EMBL" id="QEW06101.1"/>
    </source>
</evidence>
<dbReference type="GO" id="GO:0005525">
    <property type="term" value="F:GTP binding"/>
    <property type="evidence" value="ECO:0007669"/>
    <property type="project" value="InterPro"/>
</dbReference>
<sequence length="179" mass="19851">MKPYNIPVLGFAAWSGTGKTTLLKQLLPRLQLRGLRIGCIKHAHHDFDVDLPGKDSYELRHAGARQMLIASAKRWALMTEDLQNEAPKLADLLAKLDTDQLDMVLVEGFKAENYPKIELFRPVLGKSLHCEQDHSIIAVATDDPTALPEGFTLPLLDINNLDEIDAFVYQFCLTGGGQG</sequence>
<dbReference type="Proteomes" id="UP000325606">
    <property type="component" value="Chromosome"/>
</dbReference>
<dbReference type="FunFam" id="3.40.50.300:FF:000920">
    <property type="entry name" value="Molybdopterin-guanine dinucleotide biosynthesis protein B"/>
    <property type="match status" value="1"/>
</dbReference>
<dbReference type="KEGG" id="nik:F5I99_06085"/>
<dbReference type="CDD" id="cd03116">
    <property type="entry name" value="MobB"/>
    <property type="match status" value="1"/>
</dbReference>
<dbReference type="NCBIfam" id="TIGR00176">
    <property type="entry name" value="mobB"/>
    <property type="match status" value="1"/>
</dbReference>
<evidence type="ECO:0000259" key="1">
    <source>
        <dbReference type="Pfam" id="PF03205"/>
    </source>
</evidence>
<dbReference type="Pfam" id="PF03205">
    <property type="entry name" value="MobB"/>
    <property type="match status" value="1"/>
</dbReference>
<dbReference type="AlphaFoldDB" id="A0A5J6LCY1"/>
<dbReference type="InterPro" id="IPR052539">
    <property type="entry name" value="MGD_biosynthesis_adapter"/>
</dbReference>
<dbReference type="SUPFAM" id="SSF52540">
    <property type="entry name" value="P-loop containing nucleoside triphosphate hydrolases"/>
    <property type="match status" value="1"/>
</dbReference>
<dbReference type="Gene3D" id="3.40.50.300">
    <property type="entry name" value="P-loop containing nucleotide triphosphate hydrolases"/>
    <property type="match status" value="1"/>
</dbReference>